<dbReference type="PANTHER" id="PTHR45745:SF1">
    <property type="entry name" value="PHOSPHOGLUCOMUTASE 2B-RELATED"/>
    <property type="match status" value="1"/>
</dbReference>
<dbReference type="GO" id="GO:0000287">
    <property type="term" value="F:magnesium ion binding"/>
    <property type="evidence" value="ECO:0007669"/>
    <property type="project" value="InterPro"/>
</dbReference>
<dbReference type="InterPro" id="IPR005845">
    <property type="entry name" value="A-D-PHexomutase_a/b/a-II"/>
</dbReference>
<gene>
    <name evidence="12" type="primary">pgm</name>
    <name evidence="12" type="ORF">COMA1_60178</name>
</gene>
<protein>
    <submittedName>
        <fullName evidence="12">Phosphoglucomutase</fullName>
        <ecNumber evidence="12">5.4.2.2</ecNumber>
    </submittedName>
</protein>
<evidence type="ECO:0000256" key="7">
    <source>
        <dbReference type="RuleBase" id="RU004326"/>
    </source>
</evidence>
<keyword evidence="3" id="KW-0597">Phosphoprotein</keyword>
<evidence type="ECO:0000256" key="5">
    <source>
        <dbReference type="ARBA" id="ARBA00022842"/>
    </source>
</evidence>
<dbReference type="InterPro" id="IPR036900">
    <property type="entry name" value="A-D-PHexomutase_C_sf"/>
</dbReference>
<dbReference type="InterPro" id="IPR016055">
    <property type="entry name" value="A-D-PHexomutase_a/b/a-I/II/III"/>
</dbReference>
<dbReference type="NCBIfam" id="TIGR01132">
    <property type="entry name" value="pgm"/>
    <property type="match status" value="1"/>
</dbReference>
<dbReference type="AlphaFoldDB" id="A0A0S4LN28"/>
<dbReference type="PANTHER" id="PTHR45745">
    <property type="entry name" value="PHOSPHOMANNOMUTASE 45A"/>
    <property type="match status" value="1"/>
</dbReference>
<dbReference type="Pfam" id="PF02880">
    <property type="entry name" value="PGM_PMM_III"/>
    <property type="match status" value="1"/>
</dbReference>
<dbReference type="STRING" id="1742972.COMA1_60178"/>
<dbReference type="RefSeq" id="WP_090751024.1">
    <property type="nucleotide sequence ID" value="NZ_CZQA01000012.1"/>
</dbReference>
<keyword evidence="13" id="KW-1185">Reference proteome</keyword>
<sequence length="548" mass="59582">MPIHSFAGQPAPPSTLVDVSKLLAAYWAEQPDPSAREQRVSFGTSGHRGSSFKRSFNEHHIVAIAQAVCEYRATQRTTGPLYLGKDTHALSDPAFVTVLEVLAANGVEVMIDQDKGFTPTPVISHAILSYNRGRTSGLADGIVITPSHNPPEDGGIKYNPPNGGPADTQVTKWIEDRANTLLTKNLQECNRLPIEQARQAPTTHRHNYIEAYISDLKNIIDIAAIKAAELKLGIDPLGGSGVGYWKPIIERYGLDVEIVNPSVDPTFRFMPLDWDGKIRMDCSSPYAMANLIALKDRFDVAFGNDADNDRHGIVTRSGLMNPNHYLAVSIAYLFANRPNWKSDAGIGKTLVSSSLIDRVAAKLKRTLVEVPVGFKWFVNGLLDGSLGFGGEESAGASFLRRDGTVWSTDKDGIIMDLLAAEMMAKTGRDPSELYRDLTKELGEPVYERIDAQATPEQKAILSKLSPEQVKATDLAGDKILAMLTKAPGNNAAIGGLKVVTQNGWFAARPSGTEDVYKLYAESFKGKEHLTLIQQEAQALIAKALASST</sequence>
<evidence type="ECO:0000259" key="8">
    <source>
        <dbReference type="Pfam" id="PF00408"/>
    </source>
</evidence>
<evidence type="ECO:0000256" key="3">
    <source>
        <dbReference type="ARBA" id="ARBA00022553"/>
    </source>
</evidence>
<dbReference type="GO" id="GO:0006166">
    <property type="term" value="P:purine ribonucleoside salvage"/>
    <property type="evidence" value="ECO:0007669"/>
    <property type="project" value="TreeGrafter"/>
</dbReference>
<evidence type="ECO:0000256" key="2">
    <source>
        <dbReference type="ARBA" id="ARBA00010231"/>
    </source>
</evidence>
<evidence type="ECO:0000259" key="10">
    <source>
        <dbReference type="Pfam" id="PF02879"/>
    </source>
</evidence>
<accession>A0A0S4LN28</accession>
<dbReference type="Proteomes" id="UP000199032">
    <property type="component" value="Unassembled WGS sequence"/>
</dbReference>
<dbReference type="InterPro" id="IPR005846">
    <property type="entry name" value="A-D-PHexomutase_a/b/a-III"/>
</dbReference>
<dbReference type="CDD" id="cd05801">
    <property type="entry name" value="PGM_like3"/>
    <property type="match status" value="1"/>
</dbReference>
<evidence type="ECO:0000259" key="11">
    <source>
        <dbReference type="Pfam" id="PF02880"/>
    </source>
</evidence>
<comment type="cofactor">
    <cofactor evidence="1">
        <name>Mg(2+)</name>
        <dbReference type="ChEBI" id="CHEBI:18420"/>
    </cofactor>
</comment>
<keyword evidence="4 7" id="KW-0479">Metal-binding</keyword>
<evidence type="ECO:0000256" key="4">
    <source>
        <dbReference type="ARBA" id="ARBA00022723"/>
    </source>
</evidence>
<evidence type="ECO:0000259" key="9">
    <source>
        <dbReference type="Pfam" id="PF02878"/>
    </source>
</evidence>
<dbReference type="EMBL" id="CZQA01000012">
    <property type="protein sequence ID" value="CUS38963.1"/>
    <property type="molecule type" value="Genomic_DNA"/>
</dbReference>
<dbReference type="SUPFAM" id="SSF55957">
    <property type="entry name" value="Phosphoglucomutase, C-terminal domain"/>
    <property type="match status" value="1"/>
</dbReference>
<dbReference type="InterPro" id="IPR005852">
    <property type="entry name" value="PGM_a-D-Glc-sp"/>
</dbReference>
<feature type="domain" description="Alpha-D-phosphohexomutase alpha/beta/alpha" evidence="9">
    <location>
        <begin position="40"/>
        <end position="180"/>
    </location>
</feature>
<dbReference type="Pfam" id="PF02879">
    <property type="entry name" value="PGM_PMM_II"/>
    <property type="match status" value="1"/>
</dbReference>
<organism evidence="12 13">
    <name type="scientific">Candidatus Nitrospira nitrosa</name>
    <dbReference type="NCBI Taxonomy" id="1742972"/>
    <lineage>
        <taxon>Bacteria</taxon>
        <taxon>Pseudomonadati</taxon>
        <taxon>Nitrospirota</taxon>
        <taxon>Nitrospiria</taxon>
        <taxon>Nitrospirales</taxon>
        <taxon>Nitrospiraceae</taxon>
        <taxon>Nitrospira</taxon>
    </lineage>
</organism>
<dbReference type="GO" id="GO:0008973">
    <property type="term" value="F:phosphopentomutase activity"/>
    <property type="evidence" value="ECO:0007669"/>
    <property type="project" value="TreeGrafter"/>
</dbReference>
<reference evidence="12 13" key="1">
    <citation type="submission" date="2015-10" db="EMBL/GenBank/DDBJ databases">
        <authorList>
            <person name="Gilbert D.G."/>
        </authorList>
    </citation>
    <scope>NUCLEOTIDE SEQUENCE [LARGE SCALE GENOMIC DNA]</scope>
    <source>
        <strain evidence="12">COMA1</strain>
    </source>
</reference>
<comment type="similarity">
    <text evidence="2 7">Belongs to the phosphohexose mutase family.</text>
</comment>
<dbReference type="GO" id="GO:0004614">
    <property type="term" value="F:phosphoglucomutase activity"/>
    <property type="evidence" value="ECO:0007669"/>
    <property type="project" value="UniProtKB-EC"/>
</dbReference>
<keyword evidence="5 7" id="KW-0460">Magnesium</keyword>
<feature type="domain" description="Alpha-D-phosphohexomutase alpha/beta/alpha" evidence="10">
    <location>
        <begin position="210"/>
        <end position="318"/>
    </location>
</feature>
<dbReference type="InterPro" id="IPR016066">
    <property type="entry name" value="A-D-PHexomutase_CS"/>
</dbReference>
<dbReference type="InterPro" id="IPR005844">
    <property type="entry name" value="A-D-PHexomutase_a/b/a-I"/>
</dbReference>
<dbReference type="OrthoDB" id="9806956at2"/>
<dbReference type="GO" id="GO:0005975">
    <property type="term" value="P:carbohydrate metabolic process"/>
    <property type="evidence" value="ECO:0007669"/>
    <property type="project" value="InterPro"/>
</dbReference>
<dbReference type="Gene3D" id="3.40.120.10">
    <property type="entry name" value="Alpha-D-Glucose-1,6-Bisphosphate, subunit A, domain 3"/>
    <property type="match status" value="3"/>
</dbReference>
<dbReference type="InterPro" id="IPR005843">
    <property type="entry name" value="A-D-PHexomutase_C"/>
</dbReference>
<name>A0A0S4LN28_9BACT</name>
<dbReference type="Pfam" id="PF02878">
    <property type="entry name" value="PGM_PMM_I"/>
    <property type="match status" value="1"/>
</dbReference>
<evidence type="ECO:0000256" key="6">
    <source>
        <dbReference type="ARBA" id="ARBA00023235"/>
    </source>
</evidence>
<dbReference type="Pfam" id="PF00408">
    <property type="entry name" value="PGM_PMM_IV"/>
    <property type="match status" value="1"/>
</dbReference>
<evidence type="ECO:0000313" key="13">
    <source>
        <dbReference type="Proteomes" id="UP000199032"/>
    </source>
</evidence>
<keyword evidence="6 12" id="KW-0413">Isomerase</keyword>
<feature type="domain" description="Alpha-D-phosphohexomutase C-terminal" evidence="8">
    <location>
        <begin position="489"/>
        <end position="535"/>
    </location>
</feature>
<dbReference type="PROSITE" id="PS00710">
    <property type="entry name" value="PGM_PMM"/>
    <property type="match status" value="1"/>
</dbReference>
<dbReference type="SUPFAM" id="SSF53738">
    <property type="entry name" value="Phosphoglucomutase, first 3 domains"/>
    <property type="match status" value="3"/>
</dbReference>
<evidence type="ECO:0000313" key="12">
    <source>
        <dbReference type="EMBL" id="CUS38963.1"/>
    </source>
</evidence>
<dbReference type="Gene3D" id="3.30.310.50">
    <property type="entry name" value="Alpha-D-phosphohexomutase, C-terminal domain"/>
    <property type="match status" value="1"/>
</dbReference>
<feature type="domain" description="Alpha-D-phosphohexomutase alpha/beta/alpha" evidence="11">
    <location>
        <begin position="321"/>
        <end position="439"/>
    </location>
</feature>
<dbReference type="EC" id="5.4.2.2" evidence="12"/>
<evidence type="ECO:0000256" key="1">
    <source>
        <dbReference type="ARBA" id="ARBA00001946"/>
    </source>
</evidence>
<proteinExistence type="inferred from homology"/>